<keyword evidence="2" id="KW-0963">Cytoplasm</keyword>
<dbReference type="STRING" id="8840.ENSAPLP00000026337"/>
<evidence type="ECO:0000256" key="2">
    <source>
        <dbReference type="ARBA" id="ARBA00022490"/>
    </source>
</evidence>
<keyword evidence="6" id="KW-1185">Reference proteome</keyword>
<dbReference type="GO" id="GO:0005737">
    <property type="term" value="C:cytoplasm"/>
    <property type="evidence" value="ECO:0007669"/>
    <property type="project" value="UniProtKB-SubCell"/>
</dbReference>
<feature type="domain" description="Di19 zinc-binding" evidence="4">
    <location>
        <begin position="118"/>
        <end position="178"/>
    </location>
</feature>
<name>A0A493TKB6_ANAPP</name>
<dbReference type="Pfam" id="PF05605">
    <property type="entry name" value="zf-Di19"/>
    <property type="match status" value="1"/>
</dbReference>
<evidence type="ECO:0000259" key="4">
    <source>
        <dbReference type="Pfam" id="PF05605"/>
    </source>
</evidence>
<sequence>PWPKCALTSRPAPRCRSRWPTAPNSSPLSPRPSPSPGTVVGRRKPHGRSPPSSLETLKPERGLGWDWSGFSHGQGGGRSRRGSSIGGGWGRLDGVDPGPWQGSELVLAPPSNIPNRSTFVCPYCGARNLDQQELVKHCMENHRNDPNKVVCPVCSAMPWGDPSYKSANFLQHLLHRHKFSYDTFVVSMAARRSSCLPRVPHTAPKARESSRVHKLLASTHRPKKKTSQEEQRNVLALSKDVFFFPCALVSSFPKEL</sequence>
<dbReference type="GO" id="GO:0006511">
    <property type="term" value="P:ubiquitin-dependent protein catabolic process"/>
    <property type="evidence" value="ECO:0007669"/>
    <property type="project" value="TreeGrafter"/>
</dbReference>
<dbReference type="AlphaFoldDB" id="A0A493TKB6"/>
<evidence type="ECO:0000256" key="3">
    <source>
        <dbReference type="SAM" id="MobiDB-lite"/>
    </source>
</evidence>
<dbReference type="GO" id="GO:0061630">
    <property type="term" value="F:ubiquitin protein ligase activity"/>
    <property type="evidence" value="ECO:0007669"/>
    <property type="project" value="TreeGrafter"/>
</dbReference>
<evidence type="ECO:0000313" key="5">
    <source>
        <dbReference type="Ensembl" id="ENSAPLP00000026337.1"/>
    </source>
</evidence>
<dbReference type="PANTHER" id="PTHR46016">
    <property type="entry name" value="ZINC FINGER, RING/FYVE/PHD-TYPE"/>
    <property type="match status" value="1"/>
</dbReference>
<accession>A0A493TKB6</accession>
<proteinExistence type="predicted"/>
<dbReference type="Ensembl" id="ENSAPLT00000036311.1">
    <property type="protein sequence ID" value="ENSAPLP00000026337.1"/>
    <property type="gene ID" value="ENSAPLG00000029490.1"/>
</dbReference>
<protein>
    <submittedName>
        <fullName evidence="5">Ring finger protein 166</fullName>
    </submittedName>
</protein>
<reference evidence="5" key="2">
    <citation type="submission" date="2025-08" db="UniProtKB">
        <authorList>
            <consortium name="Ensembl"/>
        </authorList>
    </citation>
    <scope>IDENTIFICATION</scope>
</reference>
<feature type="region of interest" description="Disordered" evidence="3">
    <location>
        <begin position="1"/>
        <end position="85"/>
    </location>
</feature>
<feature type="region of interest" description="Disordered" evidence="3">
    <location>
        <begin position="199"/>
        <end position="231"/>
    </location>
</feature>
<evidence type="ECO:0000313" key="6">
    <source>
        <dbReference type="Proteomes" id="UP000016666"/>
    </source>
</evidence>
<comment type="subcellular location">
    <subcellularLocation>
        <location evidence="1">Cytoplasm</location>
    </subcellularLocation>
</comment>
<organism evidence="5 6">
    <name type="scientific">Anas platyrhynchos platyrhynchos</name>
    <name type="common">Northern mallard</name>
    <dbReference type="NCBI Taxonomy" id="8840"/>
    <lineage>
        <taxon>Eukaryota</taxon>
        <taxon>Metazoa</taxon>
        <taxon>Chordata</taxon>
        <taxon>Craniata</taxon>
        <taxon>Vertebrata</taxon>
        <taxon>Euteleostomi</taxon>
        <taxon>Archelosauria</taxon>
        <taxon>Archosauria</taxon>
        <taxon>Dinosauria</taxon>
        <taxon>Saurischia</taxon>
        <taxon>Theropoda</taxon>
        <taxon>Coelurosauria</taxon>
        <taxon>Aves</taxon>
        <taxon>Neognathae</taxon>
        <taxon>Galloanserae</taxon>
        <taxon>Anseriformes</taxon>
        <taxon>Anatidae</taxon>
        <taxon>Anatinae</taxon>
        <taxon>Anas</taxon>
    </lineage>
</organism>
<gene>
    <name evidence="5" type="primary">RNF166</name>
</gene>
<dbReference type="InterPro" id="IPR051438">
    <property type="entry name" value="RNF_E3_ubiq-protein_ligase"/>
</dbReference>
<dbReference type="Proteomes" id="UP000016666">
    <property type="component" value="Unassembled WGS sequence"/>
</dbReference>
<reference evidence="6" key="1">
    <citation type="submission" date="2017-10" db="EMBL/GenBank/DDBJ databases">
        <title>A new Pekin duck reference genome.</title>
        <authorList>
            <person name="Hou Z.-C."/>
            <person name="Zhou Z.-K."/>
            <person name="Zhu F."/>
            <person name="Hou S.-S."/>
        </authorList>
    </citation>
    <scope>NUCLEOTIDE SEQUENCE [LARGE SCALE GENOMIC DNA]</scope>
</reference>
<dbReference type="PANTHER" id="PTHR46016:SF4">
    <property type="entry name" value="E3 UBIQUITIN-PROTEIN LIGASE RNF166"/>
    <property type="match status" value="1"/>
</dbReference>
<dbReference type="GO" id="GO:0000209">
    <property type="term" value="P:protein polyubiquitination"/>
    <property type="evidence" value="ECO:0007669"/>
    <property type="project" value="TreeGrafter"/>
</dbReference>
<evidence type="ECO:0000256" key="1">
    <source>
        <dbReference type="ARBA" id="ARBA00004496"/>
    </source>
</evidence>
<dbReference type="InterPro" id="IPR008598">
    <property type="entry name" value="Di19_Zn-bd"/>
</dbReference>
<dbReference type="GeneTree" id="ENSGT00950000182909"/>
<reference evidence="5" key="3">
    <citation type="submission" date="2025-09" db="UniProtKB">
        <authorList>
            <consortium name="Ensembl"/>
        </authorList>
    </citation>
    <scope>IDENTIFICATION</scope>
</reference>